<dbReference type="AlphaFoldDB" id="A0A5P1EEI8"/>
<feature type="region of interest" description="Disordered" evidence="1">
    <location>
        <begin position="1"/>
        <end position="60"/>
    </location>
</feature>
<sequence length="150" mass="16746">MIEVEVIRLDDSSPSGSVEAPQGGGAEAITRDSKAKPSAGRSESSRHEKEHVYESEPSSGLKYPFLHRVDETGDEELPKMYEYLIGTSEGGQQYVQKPNPKHFFEVTLHLDARGIVLGSCIAQSKSVEQFYLPQNDEYLRGERYPMPLSI</sequence>
<dbReference type="Gramene" id="ONK64244">
    <property type="protein sequence ID" value="ONK64244"/>
    <property type="gene ID" value="A4U43_C07F23620"/>
</dbReference>
<keyword evidence="3" id="KW-1185">Reference proteome</keyword>
<protein>
    <submittedName>
        <fullName evidence="2">Uncharacterized protein</fullName>
    </submittedName>
</protein>
<evidence type="ECO:0000313" key="3">
    <source>
        <dbReference type="Proteomes" id="UP000243459"/>
    </source>
</evidence>
<feature type="compositionally biased region" description="Basic and acidic residues" evidence="1">
    <location>
        <begin position="43"/>
        <end position="54"/>
    </location>
</feature>
<organism evidence="2 3">
    <name type="scientific">Asparagus officinalis</name>
    <name type="common">Garden asparagus</name>
    <dbReference type="NCBI Taxonomy" id="4686"/>
    <lineage>
        <taxon>Eukaryota</taxon>
        <taxon>Viridiplantae</taxon>
        <taxon>Streptophyta</taxon>
        <taxon>Embryophyta</taxon>
        <taxon>Tracheophyta</taxon>
        <taxon>Spermatophyta</taxon>
        <taxon>Magnoliopsida</taxon>
        <taxon>Liliopsida</taxon>
        <taxon>Asparagales</taxon>
        <taxon>Asparagaceae</taxon>
        <taxon>Asparagoideae</taxon>
        <taxon>Asparagus</taxon>
    </lineage>
</organism>
<name>A0A5P1EEI8_ASPOF</name>
<proteinExistence type="predicted"/>
<evidence type="ECO:0000313" key="2">
    <source>
        <dbReference type="EMBL" id="ONK64244.1"/>
    </source>
</evidence>
<feature type="compositionally biased region" description="Basic and acidic residues" evidence="1">
    <location>
        <begin position="1"/>
        <end position="11"/>
    </location>
</feature>
<dbReference type="Proteomes" id="UP000243459">
    <property type="component" value="Chromosome 7"/>
</dbReference>
<evidence type="ECO:0000256" key="1">
    <source>
        <dbReference type="SAM" id="MobiDB-lite"/>
    </source>
</evidence>
<gene>
    <name evidence="2" type="ORF">A4U43_C07F23620</name>
</gene>
<dbReference type="EMBL" id="CM007387">
    <property type="protein sequence ID" value="ONK64244.1"/>
    <property type="molecule type" value="Genomic_DNA"/>
</dbReference>
<accession>A0A5P1EEI8</accession>
<reference evidence="3" key="1">
    <citation type="journal article" date="2017" name="Nat. Commun.">
        <title>The asparagus genome sheds light on the origin and evolution of a young Y chromosome.</title>
        <authorList>
            <person name="Harkess A."/>
            <person name="Zhou J."/>
            <person name="Xu C."/>
            <person name="Bowers J.E."/>
            <person name="Van der Hulst R."/>
            <person name="Ayyampalayam S."/>
            <person name="Mercati F."/>
            <person name="Riccardi P."/>
            <person name="McKain M.R."/>
            <person name="Kakrana A."/>
            <person name="Tang H."/>
            <person name="Ray J."/>
            <person name="Groenendijk J."/>
            <person name="Arikit S."/>
            <person name="Mathioni S.M."/>
            <person name="Nakano M."/>
            <person name="Shan H."/>
            <person name="Telgmann-Rauber A."/>
            <person name="Kanno A."/>
            <person name="Yue Z."/>
            <person name="Chen H."/>
            <person name="Li W."/>
            <person name="Chen Y."/>
            <person name="Xu X."/>
            <person name="Zhang Y."/>
            <person name="Luo S."/>
            <person name="Chen H."/>
            <person name="Gao J."/>
            <person name="Mao Z."/>
            <person name="Pires J.C."/>
            <person name="Luo M."/>
            <person name="Kudrna D."/>
            <person name="Wing R.A."/>
            <person name="Meyers B.C."/>
            <person name="Yi K."/>
            <person name="Kong H."/>
            <person name="Lavrijsen P."/>
            <person name="Sunseri F."/>
            <person name="Falavigna A."/>
            <person name="Ye Y."/>
            <person name="Leebens-Mack J.H."/>
            <person name="Chen G."/>
        </authorList>
    </citation>
    <scope>NUCLEOTIDE SEQUENCE [LARGE SCALE GENOMIC DNA]</scope>
    <source>
        <strain evidence="3">cv. DH0086</strain>
    </source>
</reference>